<evidence type="ECO:0000256" key="2">
    <source>
        <dbReference type="SAM" id="SignalP"/>
    </source>
</evidence>
<evidence type="ECO:0000259" key="3">
    <source>
        <dbReference type="Pfam" id="PF13472"/>
    </source>
</evidence>
<comment type="caution">
    <text evidence="4">The sequence shown here is derived from an EMBL/GenBank/DDBJ whole genome shotgun (WGS) entry which is preliminary data.</text>
</comment>
<feature type="domain" description="SGNH hydrolase-type esterase" evidence="3">
    <location>
        <begin position="49"/>
        <end position="212"/>
    </location>
</feature>
<dbReference type="SUPFAM" id="SSF52266">
    <property type="entry name" value="SGNH hydrolase"/>
    <property type="match status" value="1"/>
</dbReference>
<feature type="region of interest" description="Disordered" evidence="1">
    <location>
        <begin position="25"/>
        <end position="44"/>
    </location>
</feature>
<keyword evidence="4" id="KW-0378">Hydrolase</keyword>
<dbReference type="Proteomes" id="UP000470246">
    <property type="component" value="Unassembled WGS sequence"/>
</dbReference>
<reference evidence="4 5" key="1">
    <citation type="submission" date="2020-02" db="EMBL/GenBank/DDBJ databases">
        <title>Geodermatophilus sabuli CPCC 205279 I12A-02694.</title>
        <authorList>
            <person name="Jiang Z."/>
        </authorList>
    </citation>
    <scope>NUCLEOTIDE SEQUENCE [LARGE SCALE GENOMIC DNA]</scope>
    <source>
        <strain evidence="4 5">I12A-02694</strain>
    </source>
</reference>
<feature type="compositionally biased region" description="Low complexity" evidence="1">
    <location>
        <begin position="26"/>
        <end position="40"/>
    </location>
</feature>
<evidence type="ECO:0000313" key="5">
    <source>
        <dbReference type="Proteomes" id="UP000470246"/>
    </source>
</evidence>
<organism evidence="4 5">
    <name type="scientific">Geodermatophilus sabuli</name>
    <dbReference type="NCBI Taxonomy" id="1564158"/>
    <lineage>
        <taxon>Bacteria</taxon>
        <taxon>Bacillati</taxon>
        <taxon>Actinomycetota</taxon>
        <taxon>Actinomycetes</taxon>
        <taxon>Geodermatophilales</taxon>
        <taxon>Geodermatophilaceae</taxon>
        <taxon>Geodermatophilus</taxon>
    </lineage>
</organism>
<protein>
    <submittedName>
        <fullName evidence="4">SGNH/GDSL hydrolase family protein</fullName>
    </submittedName>
</protein>
<feature type="chain" id="PRO_5029730590" evidence="2">
    <location>
        <begin position="27"/>
        <end position="228"/>
    </location>
</feature>
<dbReference type="Gene3D" id="3.40.50.1110">
    <property type="entry name" value="SGNH hydrolase"/>
    <property type="match status" value="1"/>
</dbReference>
<keyword evidence="5" id="KW-1185">Reference proteome</keyword>
<dbReference type="CDD" id="cd00229">
    <property type="entry name" value="SGNH_hydrolase"/>
    <property type="match status" value="1"/>
</dbReference>
<proteinExistence type="predicted"/>
<dbReference type="EMBL" id="JAAGWF010000007">
    <property type="protein sequence ID" value="NEK57223.1"/>
    <property type="molecule type" value="Genomic_DNA"/>
</dbReference>
<keyword evidence="2" id="KW-0732">Signal</keyword>
<feature type="signal peptide" evidence="2">
    <location>
        <begin position="1"/>
        <end position="26"/>
    </location>
</feature>
<dbReference type="GO" id="GO:0016787">
    <property type="term" value="F:hydrolase activity"/>
    <property type="evidence" value="ECO:0007669"/>
    <property type="project" value="UniProtKB-KW"/>
</dbReference>
<dbReference type="RefSeq" id="WP_163480424.1">
    <property type="nucleotide sequence ID" value="NZ_JAAGWF010000007.1"/>
</dbReference>
<evidence type="ECO:0000313" key="4">
    <source>
        <dbReference type="EMBL" id="NEK57223.1"/>
    </source>
</evidence>
<dbReference type="InterPro" id="IPR053140">
    <property type="entry name" value="GDSL_Rv0518-like"/>
</dbReference>
<dbReference type="PANTHER" id="PTHR43784:SF2">
    <property type="entry name" value="GDSL-LIKE LIPASE_ACYLHYDROLASE, PUTATIVE (AFU_ORTHOLOGUE AFUA_2G00820)-RELATED"/>
    <property type="match status" value="1"/>
</dbReference>
<evidence type="ECO:0000256" key="1">
    <source>
        <dbReference type="SAM" id="MobiDB-lite"/>
    </source>
</evidence>
<dbReference type="AlphaFoldDB" id="A0A7K3VYN2"/>
<accession>A0A7K3VYN2</accession>
<sequence length="228" mass="23574">MRGRAVALVSVLAVLGGCTAPEGVDAAAEPTTSAPRTTSAPPEPPLVVAYGDSYVGPGVGAELPSGWPALVADDLDLELVNHGHAGSGYTNWEVGWSYPYTIATEPPPEDADVVIVFGGFNDITLAPEAVRQDAVATFALIEAAAPQAELLVIGPEWPRQEPTVELYTLRDALADAAREAGATFVDASGWLMGRPELIASDGLHLNEDGHAVFAAQIAPTLAGLISGR</sequence>
<dbReference type="InterPro" id="IPR036514">
    <property type="entry name" value="SGNH_hydro_sf"/>
</dbReference>
<dbReference type="Pfam" id="PF13472">
    <property type="entry name" value="Lipase_GDSL_2"/>
    <property type="match status" value="1"/>
</dbReference>
<gene>
    <name evidence="4" type="ORF">GCU56_04960</name>
</gene>
<name>A0A7K3VYN2_9ACTN</name>
<dbReference type="PANTHER" id="PTHR43784">
    <property type="entry name" value="GDSL-LIKE LIPASE/ACYLHYDROLASE, PUTATIVE (AFU_ORTHOLOGUE AFUA_2G00820)-RELATED"/>
    <property type="match status" value="1"/>
</dbReference>
<dbReference type="InterPro" id="IPR013830">
    <property type="entry name" value="SGNH_hydro"/>
</dbReference>
<dbReference type="PROSITE" id="PS51257">
    <property type="entry name" value="PROKAR_LIPOPROTEIN"/>
    <property type="match status" value="1"/>
</dbReference>